<evidence type="ECO:0000313" key="1">
    <source>
        <dbReference type="EMBL" id="RFS83088.1"/>
    </source>
</evidence>
<proteinExistence type="predicted"/>
<evidence type="ECO:0000313" key="2">
    <source>
        <dbReference type="Proteomes" id="UP000262882"/>
    </source>
</evidence>
<accession>A0A372GCG4</accession>
<dbReference type="AlphaFoldDB" id="A0A372GCG4"/>
<name>A0A372GCG4_9ACTN</name>
<gene>
    <name evidence="1" type="ORF">D0T12_23180</name>
</gene>
<reference evidence="1 2" key="1">
    <citation type="submission" date="2018-08" db="EMBL/GenBank/DDBJ databases">
        <title>Actinomadura spongicola sp. nov., isolated from marine sponge Leucetta chagosensis.</title>
        <authorList>
            <person name="Li L."/>
            <person name="Lin H.W."/>
        </authorList>
    </citation>
    <scope>NUCLEOTIDE SEQUENCE [LARGE SCALE GENOMIC DNA]</scope>
    <source>
        <strain evidence="1 2">LHW52907</strain>
    </source>
</reference>
<comment type="caution">
    <text evidence="1">The sequence shown here is derived from an EMBL/GenBank/DDBJ whole genome shotgun (WGS) entry which is preliminary data.</text>
</comment>
<dbReference type="Proteomes" id="UP000262882">
    <property type="component" value="Unassembled WGS sequence"/>
</dbReference>
<dbReference type="EMBL" id="QVNQ01000007">
    <property type="protein sequence ID" value="RFS83088.1"/>
    <property type="molecule type" value="Genomic_DNA"/>
</dbReference>
<sequence length="149" mass="16243">MTDDQVATLRAQLAGQDEEHLRLLHQLDPKSANVGYTALVTGAFFEAVQRHFVKDGKPADDAEIIDFVTSVRLRLEEEEGKLDPNAAEIMIKIALGKLPGEARKNISGDVGHGTQILLLAGLIGDAELTSNELDNFLVQARFIADEIHS</sequence>
<protein>
    <submittedName>
        <fullName evidence="1">Uncharacterized protein</fullName>
    </submittedName>
</protein>
<organism evidence="1 2">
    <name type="scientific">Actinomadura spongiicola</name>
    <dbReference type="NCBI Taxonomy" id="2303421"/>
    <lineage>
        <taxon>Bacteria</taxon>
        <taxon>Bacillati</taxon>
        <taxon>Actinomycetota</taxon>
        <taxon>Actinomycetes</taxon>
        <taxon>Streptosporangiales</taxon>
        <taxon>Thermomonosporaceae</taxon>
        <taxon>Actinomadura</taxon>
    </lineage>
</organism>
<keyword evidence="2" id="KW-1185">Reference proteome</keyword>